<dbReference type="Proteomes" id="UP000838672">
    <property type="component" value="Unassembled WGS sequence"/>
</dbReference>
<dbReference type="RefSeq" id="WP_237466033.1">
    <property type="nucleotide sequence ID" value="NZ_CAKLDI010000001.1"/>
</dbReference>
<evidence type="ECO:0000256" key="1">
    <source>
        <dbReference type="SAM" id="Coils"/>
    </source>
</evidence>
<keyword evidence="1" id="KW-0175">Coiled coil</keyword>
<protein>
    <submittedName>
        <fullName evidence="2">Uncharacterized protein</fullName>
    </submittedName>
</protein>
<sequence>MLMEQLDEYFALMNQRLMQQNTQLTARVSQLEQQMTTLTETYAQQQLHLLSELAEMKRAMK</sequence>
<name>A0ABM8ZTE8_9VIBR</name>
<keyword evidence="3" id="KW-1185">Reference proteome</keyword>
<evidence type="ECO:0000313" key="2">
    <source>
        <dbReference type="EMBL" id="CAH0533597.1"/>
    </source>
</evidence>
<comment type="caution">
    <text evidence="2">The sequence shown here is derived from an EMBL/GenBank/DDBJ whole genome shotgun (WGS) entry which is preliminary data.</text>
</comment>
<evidence type="ECO:0000313" key="3">
    <source>
        <dbReference type="Proteomes" id="UP000838672"/>
    </source>
</evidence>
<proteinExistence type="predicted"/>
<reference evidence="2" key="1">
    <citation type="submission" date="2021-11" db="EMBL/GenBank/DDBJ databases">
        <authorList>
            <person name="Rodrigo-Torres L."/>
            <person name="Arahal R. D."/>
            <person name="Lucena T."/>
        </authorList>
    </citation>
    <scope>NUCLEOTIDE SEQUENCE</scope>
    <source>
        <strain evidence="2">CECT 7929</strain>
    </source>
</reference>
<dbReference type="EMBL" id="CAKLDI010000001">
    <property type="protein sequence ID" value="CAH0533597.1"/>
    <property type="molecule type" value="Genomic_DNA"/>
</dbReference>
<feature type="coiled-coil region" evidence="1">
    <location>
        <begin position="14"/>
        <end position="48"/>
    </location>
</feature>
<accession>A0ABM8ZTE8</accession>
<gene>
    <name evidence="2" type="ORF">VST7929_01467</name>
</gene>
<organism evidence="2 3">
    <name type="scientific">Vibrio stylophorae</name>
    <dbReference type="NCBI Taxonomy" id="659351"/>
    <lineage>
        <taxon>Bacteria</taxon>
        <taxon>Pseudomonadati</taxon>
        <taxon>Pseudomonadota</taxon>
        <taxon>Gammaproteobacteria</taxon>
        <taxon>Vibrionales</taxon>
        <taxon>Vibrionaceae</taxon>
        <taxon>Vibrio</taxon>
    </lineage>
</organism>